<dbReference type="AlphaFoldDB" id="V6LRQ1"/>
<dbReference type="SUPFAM" id="SSF55729">
    <property type="entry name" value="Acyl-CoA N-acyltransferases (Nat)"/>
    <property type="match status" value="1"/>
</dbReference>
<dbReference type="EMBL" id="KI546043">
    <property type="protein sequence ID" value="EST47337.1"/>
    <property type="molecule type" value="Genomic_DNA"/>
</dbReference>
<evidence type="ECO:0000259" key="2">
    <source>
        <dbReference type="PROSITE" id="PS51186"/>
    </source>
</evidence>
<organism evidence="3">
    <name type="scientific">Spironucleus salmonicida</name>
    <dbReference type="NCBI Taxonomy" id="348837"/>
    <lineage>
        <taxon>Eukaryota</taxon>
        <taxon>Metamonada</taxon>
        <taxon>Diplomonadida</taxon>
        <taxon>Hexamitidae</taxon>
        <taxon>Hexamitinae</taxon>
        <taxon>Spironucleus</taxon>
    </lineage>
</organism>
<sequence>MNIRTITSLDVTQLLPLYSQLTNTSQPSQIFIDTFFDALKSPFHNIFVYEIDNQIIGAATLLVELKLTHGGSRVGHIEEVVVDTRYRRKGIGKMLVQHIIAEAKRLGCYKVILDCGNDVKNFYESCGLKGKGCCMGVYFE</sequence>
<comment type="similarity">
    <text evidence="1">Belongs to the acetyltransferase family. GNA1 subfamily.</text>
</comment>
<dbReference type="PROSITE" id="PS51186">
    <property type="entry name" value="GNAT"/>
    <property type="match status" value="1"/>
</dbReference>
<feature type="domain" description="N-acetyltransferase" evidence="2">
    <location>
        <begin position="1"/>
        <end position="140"/>
    </location>
</feature>
<evidence type="ECO:0000313" key="5">
    <source>
        <dbReference type="Proteomes" id="UP000018208"/>
    </source>
</evidence>
<dbReference type="GO" id="GO:0006048">
    <property type="term" value="P:UDP-N-acetylglucosamine biosynthetic process"/>
    <property type="evidence" value="ECO:0007669"/>
    <property type="project" value="UniProtKB-UniRule"/>
</dbReference>
<comment type="catalytic activity">
    <reaction evidence="1">
        <text>D-glucosamine 6-phosphate + acetyl-CoA = N-acetyl-D-glucosamine 6-phosphate + CoA + H(+)</text>
        <dbReference type="Rhea" id="RHEA:10292"/>
        <dbReference type="ChEBI" id="CHEBI:15378"/>
        <dbReference type="ChEBI" id="CHEBI:57287"/>
        <dbReference type="ChEBI" id="CHEBI:57288"/>
        <dbReference type="ChEBI" id="CHEBI:57513"/>
        <dbReference type="ChEBI" id="CHEBI:58725"/>
        <dbReference type="EC" id="2.3.1.4"/>
    </reaction>
</comment>
<dbReference type="InterPro" id="IPR039143">
    <property type="entry name" value="GNPNAT1-like"/>
</dbReference>
<dbReference type="EMBL" id="AUWU02000006">
    <property type="protein sequence ID" value="KAH0571699.1"/>
    <property type="molecule type" value="Genomic_DNA"/>
</dbReference>
<dbReference type="Gene3D" id="3.40.630.30">
    <property type="match status" value="1"/>
</dbReference>
<proteinExistence type="inferred from homology"/>
<protein>
    <recommendedName>
        <fullName evidence="1">Glucosamine 6-phosphate N-acetyltransferase</fullName>
        <ecNumber evidence="1">2.3.1.4</ecNumber>
    </recommendedName>
</protein>
<keyword evidence="1" id="KW-0012">Acyltransferase</keyword>
<evidence type="ECO:0000256" key="1">
    <source>
        <dbReference type="RuleBase" id="RU365086"/>
    </source>
</evidence>
<dbReference type="InterPro" id="IPR016181">
    <property type="entry name" value="Acyl_CoA_acyltransferase"/>
</dbReference>
<evidence type="ECO:0000313" key="4">
    <source>
        <dbReference type="EMBL" id="KAH0571699.1"/>
    </source>
</evidence>
<dbReference type="PANTHER" id="PTHR13355:SF11">
    <property type="entry name" value="GLUCOSAMINE 6-PHOSPHATE N-ACETYLTRANSFERASE"/>
    <property type="match status" value="1"/>
</dbReference>
<dbReference type="Proteomes" id="UP000018208">
    <property type="component" value="Unassembled WGS sequence"/>
</dbReference>
<dbReference type="GO" id="GO:0004343">
    <property type="term" value="F:glucosamine 6-phosphate N-acetyltransferase activity"/>
    <property type="evidence" value="ECO:0007669"/>
    <property type="project" value="UniProtKB-UniRule"/>
</dbReference>
<dbReference type="InterPro" id="IPR000182">
    <property type="entry name" value="GNAT_dom"/>
</dbReference>
<keyword evidence="1 3" id="KW-0808">Transferase</keyword>
<gene>
    <name evidence="3" type="ORF">SS50377_12609</name>
    <name evidence="4" type="ORF">SS50377_25890</name>
</gene>
<dbReference type="PANTHER" id="PTHR13355">
    <property type="entry name" value="GLUCOSAMINE 6-PHOSPHATE N-ACETYLTRANSFERASE"/>
    <property type="match status" value="1"/>
</dbReference>
<keyword evidence="5" id="KW-1185">Reference proteome</keyword>
<accession>V6LRQ1</accession>
<dbReference type="CDD" id="cd04301">
    <property type="entry name" value="NAT_SF"/>
    <property type="match status" value="1"/>
</dbReference>
<dbReference type="EC" id="2.3.1.4" evidence="1"/>
<dbReference type="OrthoDB" id="10039976at2759"/>
<name>V6LRQ1_9EUKA</name>
<dbReference type="Pfam" id="PF00583">
    <property type="entry name" value="Acetyltransf_1"/>
    <property type="match status" value="1"/>
</dbReference>
<comment type="pathway">
    <text evidence="1">Nucleotide-sugar biosynthesis; UDP-N-acetyl-alpha-D-glucosamine biosynthesis; N-acetyl-alpha-D-glucosamine 1-phosphate from alpha-D-glucosamine 6-phosphate (route I): step 1/2.</text>
</comment>
<reference evidence="4" key="2">
    <citation type="submission" date="2020-12" db="EMBL/GenBank/DDBJ databases">
        <title>New Spironucleus salmonicida genome in near-complete chromosomes.</title>
        <authorList>
            <person name="Xu F."/>
            <person name="Kurt Z."/>
            <person name="Jimenez-Gonzalez A."/>
            <person name="Astvaldsson A."/>
            <person name="Andersson J.O."/>
            <person name="Svard S.G."/>
        </authorList>
    </citation>
    <scope>NUCLEOTIDE SEQUENCE</scope>
    <source>
        <strain evidence="4">ATCC 50377</strain>
    </source>
</reference>
<reference evidence="3 4" key="1">
    <citation type="journal article" date="2014" name="PLoS Genet.">
        <title>The Genome of Spironucleus salmonicida Highlights a Fish Pathogen Adapted to Fluctuating Environments.</title>
        <authorList>
            <person name="Xu F."/>
            <person name="Jerlstrom-Hultqvist J."/>
            <person name="Einarsson E."/>
            <person name="Astvaldsson A."/>
            <person name="Svard S.G."/>
            <person name="Andersson J.O."/>
        </authorList>
    </citation>
    <scope>NUCLEOTIDE SEQUENCE</scope>
    <source>
        <strain evidence="4">ATCC 50377</strain>
    </source>
</reference>
<evidence type="ECO:0000313" key="3">
    <source>
        <dbReference type="EMBL" id="EST47337.1"/>
    </source>
</evidence>
<dbReference type="VEuPathDB" id="GiardiaDB:SS50377_25890"/>
<dbReference type="UniPathway" id="UPA00113">
    <property type="reaction ID" value="UER00529"/>
</dbReference>